<comment type="catalytic activity">
    <reaction evidence="4 5">
        <text>L-glutaminyl-[peptide chain release factor] + S-adenosyl-L-methionine = N(5)-methyl-L-glutaminyl-[peptide chain release factor] + S-adenosyl-L-homocysteine + H(+)</text>
        <dbReference type="Rhea" id="RHEA:42896"/>
        <dbReference type="Rhea" id="RHEA-COMP:10271"/>
        <dbReference type="Rhea" id="RHEA-COMP:10272"/>
        <dbReference type="ChEBI" id="CHEBI:15378"/>
        <dbReference type="ChEBI" id="CHEBI:30011"/>
        <dbReference type="ChEBI" id="CHEBI:57856"/>
        <dbReference type="ChEBI" id="CHEBI:59789"/>
        <dbReference type="ChEBI" id="CHEBI:61891"/>
        <dbReference type="EC" id="2.1.1.297"/>
    </reaction>
</comment>
<dbReference type="NCBIfam" id="TIGR03534">
    <property type="entry name" value="RF_mod_PrmC"/>
    <property type="match status" value="1"/>
</dbReference>
<dbReference type="InterPro" id="IPR002052">
    <property type="entry name" value="DNA_methylase_N6_adenine_CS"/>
</dbReference>
<dbReference type="RefSeq" id="WP_046521305.1">
    <property type="nucleotide sequence ID" value="NZ_LAVS01000092.1"/>
</dbReference>
<name>A0A3P3QIG0_9GAMM</name>
<dbReference type="InterPro" id="IPR004556">
    <property type="entry name" value="HemK-like"/>
</dbReference>
<organism evidence="8 9">
    <name type="scientific">Rheinheimera mesophila</name>
    <dbReference type="NCBI Taxonomy" id="1547515"/>
    <lineage>
        <taxon>Bacteria</taxon>
        <taxon>Pseudomonadati</taxon>
        <taxon>Pseudomonadota</taxon>
        <taxon>Gammaproteobacteria</taxon>
        <taxon>Chromatiales</taxon>
        <taxon>Chromatiaceae</taxon>
        <taxon>Rheinheimera</taxon>
    </lineage>
</organism>
<evidence type="ECO:0000256" key="4">
    <source>
        <dbReference type="ARBA" id="ARBA00048391"/>
    </source>
</evidence>
<dbReference type="AlphaFoldDB" id="A0A3P3QIG0"/>
<dbReference type="EMBL" id="RRCF01000002">
    <property type="protein sequence ID" value="RRJ20942.1"/>
    <property type="molecule type" value="Genomic_DNA"/>
</dbReference>
<protein>
    <recommendedName>
        <fullName evidence="5">Release factor glutamine methyltransferase</fullName>
        <shortName evidence="5">RF MTase</shortName>
        <ecNumber evidence="5">2.1.1.297</ecNumber>
    </recommendedName>
    <alternativeName>
        <fullName evidence="5">N5-glutamine methyltransferase PrmC</fullName>
    </alternativeName>
    <alternativeName>
        <fullName evidence="5">Protein-(glutamine-N5) MTase PrmC</fullName>
    </alternativeName>
    <alternativeName>
        <fullName evidence="5">Protein-glutamine N-methyltransferase PrmC</fullName>
    </alternativeName>
</protein>
<reference evidence="8 9" key="1">
    <citation type="submission" date="2018-11" db="EMBL/GenBank/DDBJ databases">
        <title>Draft genome analysis of Rheinheimera mesophila isolated from an industrial waste site.</title>
        <authorList>
            <person name="Yu Q."/>
            <person name="Qi Y."/>
            <person name="Zhang H."/>
            <person name="Lu Y."/>
            <person name="Pu J."/>
        </authorList>
    </citation>
    <scope>NUCLEOTIDE SEQUENCE [LARGE SCALE GENOMIC DNA]</scope>
    <source>
        <strain evidence="8 9">IITR13</strain>
    </source>
</reference>
<dbReference type="CDD" id="cd02440">
    <property type="entry name" value="AdoMet_MTases"/>
    <property type="match status" value="1"/>
</dbReference>
<dbReference type="InterPro" id="IPR019874">
    <property type="entry name" value="RF_methyltr_PrmC"/>
</dbReference>
<evidence type="ECO:0000259" key="7">
    <source>
        <dbReference type="Pfam" id="PF17827"/>
    </source>
</evidence>
<proteinExistence type="inferred from homology"/>
<dbReference type="PANTHER" id="PTHR18895:SF74">
    <property type="entry name" value="MTRF1L RELEASE FACTOR GLUTAMINE METHYLTRANSFERASE"/>
    <property type="match status" value="1"/>
</dbReference>
<evidence type="ECO:0000259" key="6">
    <source>
        <dbReference type="Pfam" id="PF05175"/>
    </source>
</evidence>
<dbReference type="Proteomes" id="UP000276260">
    <property type="component" value="Unassembled WGS sequence"/>
</dbReference>
<keyword evidence="2 5" id="KW-0808">Transferase</keyword>
<dbReference type="HAMAP" id="MF_02126">
    <property type="entry name" value="RF_methyltr_PrmC"/>
    <property type="match status" value="1"/>
</dbReference>
<dbReference type="Pfam" id="PF05175">
    <property type="entry name" value="MTS"/>
    <property type="match status" value="1"/>
</dbReference>
<feature type="binding site" evidence="5">
    <location>
        <begin position="130"/>
        <end position="134"/>
    </location>
    <ligand>
        <name>S-adenosyl-L-methionine</name>
        <dbReference type="ChEBI" id="CHEBI:59789"/>
    </ligand>
</feature>
<dbReference type="GO" id="GO:0003676">
    <property type="term" value="F:nucleic acid binding"/>
    <property type="evidence" value="ECO:0007669"/>
    <property type="project" value="InterPro"/>
</dbReference>
<dbReference type="InterPro" id="IPR007848">
    <property type="entry name" value="Small_mtfrase_dom"/>
</dbReference>
<dbReference type="PROSITE" id="PS00092">
    <property type="entry name" value="N6_MTASE"/>
    <property type="match status" value="1"/>
</dbReference>
<dbReference type="FunFam" id="3.40.50.150:FF:000053">
    <property type="entry name" value="Release factor glutamine methyltransferase"/>
    <property type="match status" value="1"/>
</dbReference>
<dbReference type="Gene3D" id="3.40.50.150">
    <property type="entry name" value="Vaccinia Virus protein VP39"/>
    <property type="match status" value="1"/>
</dbReference>
<feature type="binding site" evidence="5">
    <location>
        <position position="181"/>
    </location>
    <ligand>
        <name>S-adenosyl-L-methionine</name>
        <dbReference type="ChEBI" id="CHEBI:59789"/>
    </ligand>
</feature>
<feature type="binding site" evidence="5">
    <location>
        <position position="153"/>
    </location>
    <ligand>
        <name>S-adenosyl-L-methionine</name>
        <dbReference type="ChEBI" id="CHEBI:59789"/>
    </ligand>
</feature>
<dbReference type="PANTHER" id="PTHR18895">
    <property type="entry name" value="HEMK METHYLTRANSFERASE"/>
    <property type="match status" value="1"/>
</dbReference>
<comment type="caution">
    <text evidence="8">The sequence shown here is derived from an EMBL/GenBank/DDBJ whole genome shotgun (WGS) entry which is preliminary data.</text>
</comment>
<dbReference type="Pfam" id="PF17827">
    <property type="entry name" value="PrmC_N"/>
    <property type="match status" value="1"/>
</dbReference>
<feature type="binding site" evidence="5">
    <location>
        <position position="196"/>
    </location>
    <ligand>
        <name>S-adenosyl-L-methionine</name>
        <dbReference type="ChEBI" id="CHEBI:59789"/>
    </ligand>
</feature>
<dbReference type="NCBIfam" id="TIGR00536">
    <property type="entry name" value="hemK_fam"/>
    <property type="match status" value="1"/>
</dbReference>
<sequence length="294" mass="32452">MKTVNNPTLTQWLQQAAALLTPLLETGPVPVDAIQEARRILLEVLDINATTLMLYPERELTQAQLQQLEPVLTRRLTGEPLAHILGHWYFWDFKLAVAPCTLIPRPDTELLVEQCLTLHLPAQAKVLDLGTGTGAIALALAREKPRWTVTGVDLQPDAVALAKHNVQLLALSNCQIKQSSWFAAIAGQQFDLIVSNPPYIDAEDPHLAWGDVRFEPDSALVAPEQGLADIRHICTQAPQFLTPSGWLWLEHGYQQADAVQRILTEAGFSSVQSVKDYGGQWRISGGQLSAQLQL</sequence>
<keyword evidence="1 5" id="KW-0489">Methyltransferase</keyword>
<evidence type="ECO:0000256" key="1">
    <source>
        <dbReference type="ARBA" id="ARBA00022603"/>
    </source>
</evidence>
<feature type="domain" description="Methyltransferase small" evidence="6">
    <location>
        <begin position="108"/>
        <end position="203"/>
    </location>
</feature>
<dbReference type="GO" id="GO:0032259">
    <property type="term" value="P:methylation"/>
    <property type="evidence" value="ECO:0007669"/>
    <property type="project" value="UniProtKB-KW"/>
</dbReference>
<evidence type="ECO:0000256" key="3">
    <source>
        <dbReference type="ARBA" id="ARBA00022691"/>
    </source>
</evidence>
<feature type="domain" description="Release factor glutamine methyltransferase N-terminal" evidence="7">
    <location>
        <begin position="32"/>
        <end position="86"/>
    </location>
</feature>
<dbReference type="InterPro" id="IPR050320">
    <property type="entry name" value="N5-glutamine_MTase"/>
</dbReference>
<dbReference type="OrthoDB" id="9800643at2"/>
<comment type="function">
    <text evidence="5">Methylates the class 1 translation termination release factors RF1/PrfA and RF2/PrfB on the glutamine residue of the universally conserved GGQ motif.</text>
</comment>
<dbReference type="SUPFAM" id="SSF53335">
    <property type="entry name" value="S-adenosyl-L-methionine-dependent methyltransferases"/>
    <property type="match status" value="1"/>
</dbReference>
<dbReference type="InterPro" id="IPR029063">
    <property type="entry name" value="SAM-dependent_MTases_sf"/>
</dbReference>
<dbReference type="EC" id="2.1.1.297" evidence="5"/>
<gene>
    <name evidence="5 8" type="primary">prmC</name>
    <name evidence="8" type="ORF">EIK76_08580</name>
</gene>
<accession>A0A3P3QIG0</accession>
<dbReference type="Gene3D" id="1.10.8.10">
    <property type="entry name" value="DNA helicase RuvA subunit, C-terminal domain"/>
    <property type="match status" value="1"/>
</dbReference>
<evidence type="ECO:0000256" key="5">
    <source>
        <dbReference type="HAMAP-Rule" id="MF_02126"/>
    </source>
</evidence>
<evidence type="ECO:0000313" key="9">
    <source>
        <dbReference type="Proteomes" id="UP000276260"/>
    </source>
</evidence>
<evidence type="ECO:0000313" key="8">
    <source>
        <dbReference type="EMBL" id="RRJ20942.1"/>
    </source>
</evidence>
<feature type="binding site" evidence="5">
    <location>
        <begin position="196"/>
        <end position="199"/>
    </location>
    <ligand>
        <name>substrate</name>
    </ligand>
</feature>
<keyword evidence="3 5" id="KW-0949">S-adenosyl-L-methionine</keyword>
<dbReference type="InterPro" id="IPR040758">
    <property type="entry name" value="PrmC_N"/>
</dbReference>
<dbReference type="GO" id="GO:0102559">
    <property type="term" value="F:peptide chain release factor N(5)-glutamine methyltransferase activity"/>
    <property type="evidence" value="ECO:0007669"/>
    <property type="project" value="UniProtKB-EC"/>
</dbReference>
<evidence type="ECO:0000256" key="2">
    <source>
        <dbReference type="ARBA" id="ARBA00022679"/>
    </source>
</evidence>
<comment type="similarity">
    <text evidence="5">Belongs to the protein N5-glutamine methyltransferase family. PrmC subfamily.</text>
</comment>
<keyword evidence="9" id="KW-1185">Reference proteome</keyword>